<protein>
    <submittedName>
        <fullName evidence="2">Uncharacterized protein</fullName>
    </submittedName>
</protein>
<comment type="caution">
    <text evidence="2">The sequence shown here is derived from an EMBL/GenBank/DDBJ whole genome shotgun (WGS) entry which is preliminary data.</text>
</comment>
<name>A0ABS2Q844_9BACL</name>
<evidence type="ECO:0000313" key="2">
    <source>
        <dbReference type="EMBL" id="MBM7657826.1"/>
    </source>
</evidence>
<reference evidence="2 3" key="1">
    <citation type="submission" date="2021-01" db="EMBL/GenBank/DDBJ databases">
        <title>Genomic Encyclopedia of Type Strains, Phase IV (KMG-IV): sequencing the most valuable type-strain genomes for metagenomic binning, comparative biology and taxonomic classification.</title>
        <authorList>
            <person name="Goeker M."/>
        </authorList>
    </citation>
    <scope>NUCLEOTIDE SEQUENCE [LARGE SCALE GENOMIC DNA]</scope>
    <source>
        <strain evidence="2 3">DSM 100968</strain>
    </source>
</reference>
<dbReference type="EMBL" id="JAFBEV010000009">
    <property type="protein sequence ID" value="MBM7657826.1"/>
    <property type="molecule type" value="Genomic_DNA"/>
</dbReference>
<keyword evidence="3" id="KW-1185">Reference proteome</keyword>
<feature type="region of interest" description="Disordered" evidence="1">
    <location>
        <begin position="1"/>
        <end position="25"/>
    </location>
</feature>
<evidence type="ECO:0000256" key="1">
    <source>
        <dbReference type="SAM" id="MobiDB-lite"/>
    </source>
</evidence>
<dbReference type="RefSeq" id="WP_205006153.1">
    <property type="nucleotide sequence ID" value="NZ_CBCRXA010000009.1"/>
</dbReference>
<proteinExistence type="predicted"/>
<organism evidence="2 3">
    <name type="scientific">Sporolactobacillus spathodeae</name>
    <dbReference type="NCBI Taxonomy" id="1465502"/>
    <lineage>
        <taxon>Bacteria</taxon>
        <taxon>Bacillati</taxon>
        <taxon>Bacillota</taxon>
        <taxon>Bacilli</taxon>
        <taxon>Bacillales</taxon>
        <taxon>Sporolactobacillaceae</taxon>
        <taxon>Sporolactobacillus</taxon>
    </lineage>
</organism>
<evidence type="ECO:0000313" key="3">
    <source>
        <dbReference type="Proteomes" id="UP000823201"/>
    </source>
</evidence>
<accession>A0ABS2Q844</accession>
<dbReference type="Proteomes" id="UP000823201">
    <property type="component" value="Unassembled WGS sequence"/>
</dbReference>
<gene>
    <name evidence="2" type="ORF">JOC27_001276</name>
</gene>
<sequence>MIRHNEHEEHEEHAEHAEPKETVDDKTVIVEGVGKATSVGELDMEKFIEIAMGLPSFWR</sequence>